<proteinExistence type="predicted"/>
<comment type="caution">
    <text evidence="2">The sequence shown here is derived from an EMBL/GenBank/DDBJ whole genome shotgun (WGS) entry which is preliminary data.</text>
</comment>
<keyword evidence="1" id="KW-0732">Signal</keyword>
<dbReference type="Proteomes" id="UP001497623">
    <property type="component" value="Unassembled WGS sequence"/>
</dbReference>
<evidence type="ECO:0000313" key="2">
    <source>
        <dbReference type="EMBL" id="CAL4179365.1"/>
    </source>
</evidence>
<evidence type="ECO:0000256" key="1">
    <source>
        <dbReference type="SAM" id="SignalP"/>
    </source>
</evidence>
<feature type="signal peptide" evidence="1">
    <location>
        <begin position="1"/>
        <end position="19"/>
    </location>
</feature>
<organism evidence="2 3">
    <name type="scientific">Meganyctiphanes norvegica</name>
    <name type="common">Northern krill</name>
    <name type="synonym">Thysanopoda norvegica</name>
    <dbReference type="NCBI Taxonomy" id="48144"/>
    <lineage>
        <taxon>Eukaryota</taxon>
        <taxon>Metazoa</taxon>
        <taxon>Ecdysozoa</taxon>
        <taxon>Arthropoda</taxon>
        <taxon>Crustacea</taxon>
        <taxon>Multicrustacea</taxon>
        <taxon>Malacostraca</taxon>
        <taxon>Eumalacostraca</taxon>
        <taxon>Eucarida</taxon>
        <taxon>Euphausiacea</taxon>
        <taxon>Euphausiidae</taxon>
        <taxon>Meganyctiphanes</taxon>
    </lineage>
</organism>
<evidence type="ECO:0000313" key="3">
    <source>
        <dbReference type="Proteomes" id="UP001497623"/>
    </source>
</evidence>
<feature type="non-terminal residue" evidence="2">
    <location>
        <position position="406"/>
    </location>
</feature>
<dbReference type="EMBL" id="CAXKWB010057206">
    <property type="protein sequence ID" value="CAL4179365.1"/>
    <property type="molecule type" value="Genomic_DNA"/>
</dbReference>
<accession>A0AAV2SEM1</accession>
<protein>
    <submittedName>
        <fullName evidence="2">Uncharacterized protein</fullName>
    </submittedName>
</protein>
<name>A0AAV2SEM1_MEGNR</name>
<reference evidence="2 3" key="1">
    <citation type="submission" date="2024-05" db="EMBL/GenBank/DDBJ databases">
        <authorList>
            <person name="Wallberg A."/>
        </authorList>
    </citation>
    <scope>NUCLEOTIDE SEQUENCE [LARGE SCALE GENOMIC DNA]</scope>
</reference>
<feature type="chain" id="PRO_5043348804" evidence="1">
    <location>
        <begin position="20"/>
        <end position="406"/>
    </location>
</feature>
<keyword evidence="3" id="KW-1185">Reference proteome</keyword>
<dbReference type="AlphaFoldDB" id="A0AAV2SEM1"/>
<sequence length="406" mass="42181">MTPLFLIIWLCSVISVTSSHDPVAETLLKYEASAATAAAAKAAAESAAATHDSATALQAAEIAAELANLLLDTNLGVIRGPGGLNTQVLPTPYNFGEVLAALQATEVANYLPKSIMDSNSGVVQGPGGLNNQALPPTYKFGEVMKALQATEVAKQLSKSIVDSNADVVQRSGIMNALALPTNNNIGEDITVSLQATEAANQLLRSIANSNADVVQRSGSMNALVLPTNTNIGEDIMVSLQTTEAANQLFRSIADSQTGVKGPQLRSAITTFLNSKRSSPVLPTNPNNKEDIVAALQVAEIAKQLRSLEESKAVGALVPIGMSPLGQITTMLTRSIKGNGAGGVQGSENRSAFTPILNSKRIALVPTFNSKFGGGRLTGLQGTNSGSSQLFDFIRGVMLGSNVAKPM</sequence>
<gene>
    <name evidence="2" type="ORF">MNOR_LOCUS35129</name>
</gene>